<dbReference type="Proteomes" id="UP000199437">
    <property type="component" value="Unassembled WGS sequence"/>
</dbReference>
<keyword evidence="3" id="KW-1185">Reference proteome</keyword>
<dbReference type="OrthoDB" id="9800207at2"/>
<evidence type="ECO:0000313" key="3">
    <source>
        <dbReference type="Proteomes" id="UP000199437"/>
    </source>
</evidence>
<dbReference type="STRING" id="1267423.SAMN05216290_3110"/>
<reference evidence="3" key="1">
    <citation type="submission" date="2016-10" db="EMBL/GenBank/DDBJ databases">
        <authorList>
            <person name="Varghese N."/>
            <person name="Submissions S."/>
        </authorList>
    </citation>
    <scope>NUCLEOTIDE SEQUENCE [LARGE SCALE GENOMIC DNA]</scope>
    <source>
        <strain evidence="3">CGMCC 1.12402</strain>
    </source>
</reference>
<feature type="transmembrane region" description="Helical" evidence="1">
    <location>
        <begin position="103"/>
        <end position="126"/>
    </location>
</feature>
<evidence type="ECO:0000256" key="1">
    <source>
        <dbReference type="SAM" id="Phobius"/>
    </source>
</evidence>
<feature type="transmembrane region" description="Helical" evidence="1">
    <location>
        <begin position="7"/>
        <end position="28"/>
    </location>
</feature>
<name>A0A1I0R5K7_9BACT</name>
<feature type="transmembrane region" description="Helical" evidence="1">
    <location>
        <begin position="141"/>
        <end position="158"/>
    </location>
</feature>
<dbReference type="Pfam" id="PF04403">
    <property type="entry name" value="PqiA"/>
    <property type="match status" value="1"/>
</dbReference>
<dbReference type="AlphaFoldDB" id="A0A1I0R5K7"/>
<dbReference type="EMBL" id="FOIR01000003">
    <property type="protein sequence ID" value="SEW35845.1"/>
    <property type="molecule type" value="Genomic_DNA"/>
</dbReference>
<sequence length="172" mass="19364">MSKRNIVGLILIIISLICLYPGLTLPILNIHIGASVPMLGEFELYDRTQSVISGIKLLYEFDNTLVATLILIFSVLVPITKALLLFAVMAFKNWKSRIKVYNFVAIIGKWSMADVFVVGIFLFYLATASEEGIRASIHEGFYYFTAYCLISILSIQVLDVKEVKQSKDQVIF</sequence>
<protein>
    <submittedName>
        <fullName evidence="2">Paraquat-inducible protein A</fullName>
    </submittedName>
</protein>
<organism evidence="2 3">
    <name type="scientific">Roseivirga pacifica</name>
    <dbReference type="NCBI Taxonomy" id="1267423"/>
    <lineage>
        <taxon>Bacteria</taxon>
        <taxon>Pseudomonadati</taxon>
        <taxon>Bacteroidota</taxon>
        <taxon>Cytophagia</taxon>
        <taxon>Cytophagales</taxon>
        <taxon>Roseivirgaceae</taxon>
        <taxon>Roseivirga</taxon>
    </lineage>
</organism>
<gene>
    <name evidence="2" type="ORF">SAMN05216290_3110</name>
</gene>
<keyword evidence="1" id="KW-1133">Transmembrane helix</keyword>
<dbReference type="GeneID" id="99987788"/>
<proteinExistence type="predicted"/>
<evidence type="ECO:0000313" key="2">
    <source>
        <dbReference type="EMBL" id="SEW35845.1"/>
    </source>
</evidence>
<dbReference type="RefSeq" id="WP_090259559.1">
    <property type="nucleotide sequence ID" value="NZ_FOIR01000003.1"/>
</dbReference>
<dbReference type="InterPro" id="IPR007498">
    <property type="entry name" value="PqiA-like"/>
</dbReference>
<keyword evidence="1" id="KW-0812">Transmembrane</keyword>
<feature type="transmembrane region" description="Helical" evidence="1">
    <location>
        <begin position="65"/>
        <end position="91"/>
    </location>
</feature>
<keyword evidence="1" id="KW-0472">Membrane</keyword>
<accession>A0A1I0R5K7</accession>